<gene>
    <name evidence="1" type="ORF">ABB55_05500</name>
</gene>
<reference evidence="1 2" key="1">
    <citation type="submission" date="2015-09" db="EMBL/GenBank/DDBJ databases">
        <authorList>
            <person name="Jackson K.R."/>
            <person name="Lunt B.L."/>
            <person name="Fisher J.N.B."/>
            <person name="Gardner A.V."/>
            <person name="Bailey M.E."/>
            <person name="Deus L.M."/>
            <person name="Earl A.S."/>
            <person name="Gibby P.D."/>
            <person name="Hartmann K.A."/>
            <person name="Liu J.E."/>
            <person name="Manci A.M."/>
            <person name="Nielsen D.A."/>
            <person name="Solomon M.B."/>
            <person name="Breakwell D.P."/>
            <person name="Burnett S.H."/>
            <person name="Grose J.H."/>
        </authorList>
    </citation>
    <scope>NUCLEOTIDE SEQUENCE [LARGE SCALE GENOMIC DNA]</scope>
    <source>
        <strain evidence="1 2">16</strain>
    </source>
</reference>
<proteinExistence type="predicted"/>
<keyword evidence="2" id="KW-1185">Reference proteome</keyword>
<accession>A0A0P6VKS2</accession>
<dbReference type="PANTHER" id="PTHR47623">
    <property type="entry name" value="OS09G0287300 PROTEIN"/>
    <property type="match status" value="1"/>
</dbReference>
<dbReference type="PANTHER" id="PTHR47623:SF1">
    <property type="entry name" value="OS09G0287300 PROTEIN"/>
    <property type="match status" value="1"/>
</dbReference>
<dbReference type="RefSeq" id="WP_054357913.1">
    <property type="nucleotide sequence ID" value="NZ_JAPCYQ010000001.1"/>
</dbReference>
<name>A0A0P6VKS2_9HYPH</name>
<dbReference type="AlphaFoldDB" id="A0A0P6VKS2"/>
<organism evidence="1 2">
    <name type="scientific">Prosthecodimorpha hirschii</name>
    <dbReference type="NCBI Taxonomy" id="665126"/>
    <lineage>
        <taxon>Bacteria</taxon>
        <taxon>Pseudomonadati</taxon>
        <taxon>Pseudomonadota</taxon>
        <taxon>Alphaproteobacteria</taxon>
        <taxon>Hyphomicrobiales</taxon>
        <taxon>Ancalomicrobiaceae</taxon>
        <taxon>Prosthecodimorpha</taxon>
    </lineage>
</organism>
<protein>
    <submittedName>
        <fullName evidence="1">Phosphohistidine phosphatase</fullName>
    </submittedName>
</protein>
<dbReference type="SUPFAM" id="SSF53254">
    <property type="entry name" value="Phosphoglycerate mutase-like"/>
    <property type="match status" value="1"/>
</dbReference>
<dbReference type="STRING" id="665126.ABB55_05500"/>
<sequence>MPRLMLLRHAKSSWDDDRAEDFERPLNTRGRRAAPLMGRHMATHQLQPQRIVCSSARRTRETLAGLLPYLGEDMELRLTRDLYETSEDRYLDVLRAQGGASRNLLLIGHNPALQDLALTLIGQGNPSLTDDIREKFPTAALAVIDFEARRWVDVEPKTGRIVAFFRPRELAMVDTNAEDDDE</sequence>
<evidence type="ECO:0000313" key="2">
    <source>
        <dbReference type="Proteomes" id="UP000048984"/>
    </source>
</evidence>
<dbReference type="Gene3D" id="3.40.50.1240">
    <property type="entry name" value="Phosphoglycerate mutase-like"/>
    <property type="match status" value="1"/>
</dbReference>
<dbReference type="CDD" id="cd07067">
    <property type="entry name" value="HP_PGM_like"/>
    <property type="match status" value="1"/>
</dbReference>
<evidence type="ECO:0000313" key="1">
    <source>
        <dbReference type="EMBL" id="KPL51750.1"/>
    </source>
</evidence>
<dbReference type="Proteomes" id="UP000048984">
    <property type="component" value="Unassembled WGS sequence"/>
</dbReference>
<dbReference type="InterPro" id="IPR013078">
    <property type="entry name" value="His_Pase_superF_clade-1"/>
</dbReference>
<dbReference type="InterPro" id="IPR029033">
    <property type="entry name" value="His_PPase_superfam"/>
</dbReference>
<dbReference type="SMART" id="SM00855">
    <property type="entry name" value="PGAM"/>
    <property type="match status" value="1"/>
</dbReference>
<reference evidence="1 2" key="2">
    <citation type="submission" date="2015-10" db="EMBL/GenBank/DDBJ databases">
        <title>Draft Genome Sequence of Prosthecomicrobium hirschii ATCC 27832.</title>
        <authorList>
            <person name="Daniel J."/>
            <person name="Givan S.A."/>
            <person name="Brun Y.V."/>
            <person name="Brown P.J."/>
        </authorList>
    </citation>
    <scope>NUCLEOTIDE SEQUENCE [LARGE SCALE GENOMIC DNA]</scope>
    <source>
        <strain evidence="1 2">16</strain>
    </source>
</reference>
<dbReference type="EMBL" id="LJYW01000001">
    <property type="protein sequence ID" value="KPL51750.1"/>
    <property type="molecule type" value="Genomic_DNA"/>
</dbReference>
<dbReference type="Pfam" id="PF00300">
    <property type="entry name" value="His_Phos_1"/>
    <property type="match status" value="1"/>
</dbReference>
<comment type="caution">
    <text evidence="1">The sequence shown here is derived from an EMBL/GenBank/DDBJ whole genome shotgun (WGS) entry which is preliminary data.</text>
</comment>